<dbReference type="SUPFAM" id="SSF53335">
    <property type="entry name" value="S-adenosyl-L-methionine-dependent methyltransferases"/>
    <property type="match status" value="1"/>
</dbReference>
<dbReference type="Gene3D" id="3.40.50.150">
    <property type="entry name" value="Vaccinia Virus protein VP39"/>
    <property type="match status" value="1"/>
</dbReference>
<gene>
    <name evidence="2" type="ORF">CEK71_03305</name>
</gene>
<dbReference type="OrthoDB" id="6191410at2"/>
<keyword evidence="3" id="KW-1185">Reference proteome</keyword>
<evidence type="ECO:0000313" key="2">
    <source>
        <dbReference type="EMBL" id="ASF45166.1"/>
    </source>
</evidence>
<evidence type="ECO:0000313" key="3">
    <source>
        <dbReference type="Proteomes" id="UP000197019"/>
    </source>
</evidence>
<accession>A0A1Z4BV42</accession>
<dbReference type="RefSeq" id="WP_088618049.1">
    <property type="nucleotide sequence ID" value="NZ_CP022129.1"/>
</dbReference>
<dbReference type="GO" id="GO:0032259">
    <property type="term" value="P:methylation"/>
    <property type="evidence" value="ECO:0007669"/>
    <property type="project" value="UniProtKB-KW"/>
</dbReference>
<keyword evidence="2" id="KW-0489">Methyltransferase</keyword>
<dbReference type="KEGG" id="mpsy:CEK71_03305"/>
<dbReference type="Pfam" id="PF08241">
    <property type="entry name" value="Methyltransf_11"/>
    <property type="match status" value="1"/>
</dbReference>
<organism evidence="2 3">
    <name type="scientific">Methylovulum psychrotolerans</name>
    <dbReference type="NCBI Taxonomy" id="1704499"/>
    <lineage>
        <taxon>Bacteria</taxon>
        <taxon>Pseudomonadati</taxon>
        <taxon>Pseudomonadota</taxon>
        <taxon>Gammaproteobacteria</taxon>
        <taxon>Methylococcales</taxon>
        <taxon>Methylococcaceae</taxon>
        <taxon>Methylovulum</taxon>
    </lineage>
</organism>
<protein>
    <submittedName>
        <fullName evidence="2">Methyltransferase type 11</fullName>
    </submittedName>
</protein>
<dbReference type="GO" id="GO:0008757">
    <property type="term" value="F:S-adenosylmethionine-dependent methyltransferase activity"/>
    <property type="evidence" value="ECO:0007669"/>
    <property type="project" value="InterPro"/>
</dbReference>
<proteinExistence type="predicted"/>
<evidence type="ECO:0000259" key="1">
    <source>
        <dbReference type="Pfam" id="PF08241"/>
    </source>
</evidence>
<dbReference type="InterPro" id="IPR029063">
    <property type="entry name" value="SAM-dependent_MTases_sf"/>
</dbReference>
<keyword evidence="2" id="KW-0808">Transferase</keyword>
<sequence>MKRNFLFSWYQTPRGKLLKELETEYLQRAITVSCQQTVLQIGGLGWENDFIDCTLYKFYTILDAKNLGSPLARKIQAKAFRLPLKCASVDMVIVPHLLEFDTSRFQTMREIERVLKPEGVILMMNFNPWSIWIRYQFLWELKLTDSWRGHFISHARMMDWLKLLNFEVTVSSSFYLDEIKTKHGKAVRTAGSFTATAYAIKAIKRRYNLIPLSPVTQTDQPRLMTTSLASTSAPQINHD</sequence>
<reference evidence="2 3" key="1">
    <citation type="submission" date="2017-06" db="EMBL/GenBank/DDBJ databases">
        <title>Genome Sequencing of the methanotroph Methylovulum psychrotolerants str. HV10-M2 isolated from a high-altitude environment.</title>
        <authorList>
            <person name="Mateos-Rivera A."/>
        </authorList>
    </citation>
    <scope>NUCLEOTIDE SEQUENCE [LARGE SCALE GENOMIC DNA]</scope>
    <source>
        <strain evidence="2 3">HV10_M2</strain>
    </source>
</reference>
<feature type="domain" description="Methyltransferase type 11" evidence="1">
    <location>
        <begin position="72"/>
        <end position="122"/>
    </location>
</feature>
<dbReference type="InterPro" id="IPR013216">
    <property type="entry name" value="Methyltransf_11"/>
</dbReference>
<dbReference type="AlphaFoldDB" id="A0A1Z4BV42"/>
<name>A0A1Z4BV42_9GAMM</name>
<dbReference type="EMBL" id="CP022129">
    <property type="protein sequence ID" value="ASF45166.1"/>
    <property type="molecule type" value="Genomic_DNA"/>
</dbReference>
<dbReference type="Proteomes" id="UP000197019">
    <property type="component" value="Chromosome"/>
</dbReference>